<dbReference type="InterPro" id="IPR040079">
    <property type="entry name" value="Glutathione_S-Trfase"/>
</dbReference>
<name>A0A176VIU9_MARPO</name>
<dbReference type="InterPro" id="IPR010987">
    <property type="entry name" value="Glutathione-S-Trfase_C-like"/>
</dbReference>
<organism evidence="7 8">
    <name type="scientific">Marchantia polymorpha subsp. ruderalis</name>
    <dbReference type="NCBI Taxonomy" id="1480154"/>
    <lineage>
        <taxon>Eukaryota</taxon>
        <taxon>Viridiplantae</taxon>
        <taxon>Streptophyta</taxon>
        <taxon>Embryophyta</taxon>
        <taxon>Marchantiophyta</taxon>
        <taxon>Marchantiopsida</taxon>
        <taxon>Marchantiidae</taxon>
        <taxon>Marchantiales</taxon>
        <taxon>Marchantiaceae</taxon>
        <taxon>Marchantia</taxon>
    </lineage>
</organism>
<evidence type="ECO:0000256" key="4">
    <source>
        <dbReference type="ARBA" id="ARBA00047960"/>
    </source>
</evidence>
<evidence type="ECO:0000313" key="7">
    <source>
        <dbReference type="EMBL" id="OAE20800.1"/>
    </source>
</evidence>
<dbReference type="InterPro" id="IPR004045">
    <property type="entry name" value="Glutathione_S-Trfase_N"/>
</dbReference>
<dbReference type="GO" id="GO:0004364">
    <property type="term" value="F:glutathione transferase activity"/>
    <property type="evidence" value="ECO:0007669"/>
    <property type="project" value="UniProtKB-EC"/>
</dbReference>
<dbReference type="InterPro" id="IPR036249">
    <property type="entry name" value="Thioredoxin-like_sf"/>
</dbReference>
<dbReference type="PROSITE" id="PS50405">
    <property type="entry name" value="GST_CTER"/>
    <property type="match status" value="1"/>
</dbReference>
<dbReference type="Gene3D" id="1.20.1050.10">
    <property type="match status" value="1"/>
</dbReference>
<sequence>MAIAHEKRCIAAIRRAGPKDFDQSTGGFTNCSSSSSSSSAAAAAPVHSEAKINLASYSLTKVGVCNLKWRISRVPASSTPMQVHELKSFDVHRCSAWFARQPFGQIPFIVDGDLTLYETRAIARYIEHKFGDQGTPLYGQTPEDHALTEQWLEVESHHYMGPVHDVVYNVCFAHLWGKKCDDVVVAAGMAKLEAVLDVYEDRLSATEYLAGSFFGLADMSHIPFTYFMIHLAHKGHIFFCRPHVNAWVAKIHSRSSTLKWLNMAGLAK</sequence>
<dbReference type="Pfam" id="PF00043">
    <property type="entry name" value="GST_C"/>
    <property type="match status" value="1"/>
</dbReference>
<dbReference type="GO" id="GO:0043295">
    <property type="term" value="F:glutathione binding"/>
    <property type="evidence" value="ECO:0007669"/>
    <property type="project" value="TreeGrafter"/>
</dbReference>
<evidence type="ECO:0000256" key="2">
    <source>
        <dbReference type="ARBA" id="ARBA00012452"/>
    </source>
</evidence>
<dbReference type="EMBL" id="LVLJ01003584">
    <property type="protein sequence ID" value="OAE20800.1"/>
    <property type="molecule type" value="Genomic_DNA"/>
</dbReference>
<dbReference type="PANTHER" id="PTHR43900">
    <property type="entry name" value="GLUTATHIONE S-TRANSFERASE RHO"/>
    <property type="match status" value="1"/>
</dbReference>
<evidence type="ECO:0000313" key="8">
    <source>
        <dbReference type="Proteomes" id="UP000077202"/>
    </source>
</evidence>
<dbReference type="GO" id="GO:0006749">
    <property type="term" value="P:glutathione metabolic process"/>
    <property type="evidence" value="ECO:0007669"/>
    <property type="project" value="TreeGrafter"/>
</dbReference>
<dbReference type="GO" id="GO:0005737">
    <property type="term" value="C:cytoplasm"/>
    <property type="evidence" value="ECO:0007669"/>
    <property type="project" value="TreeGrafter"/>
</dbReference>
<evidence type="ECO:0000256" key="3">
    <source>
        <dbReference type="ARBA" id="ARBA00022679"/>
    </source>
</evidence>
<keyword evidence="8" id="KW-1185">Reference proteome</keyword>
<evidence type="ECO:0000259" key="6">
    <source>
        <dbReference type="PROSITE" id="PS50405"/>
    </source>
</evidence>
<dbReference type="Gene3D" id="3.40.30.10">
    <property type="entry name" value="Glutaredoxin"/>
    <property type="match status" value="1"/>
</dbReference>
<comment type="catalytic activity">
    <reaction evidence="4">
        <text>RX + glutathione = an S-substituted glutathione + a halide anion + H(+)</text>
        <dbReference type="Rhea" id="RHEA:16437"/>
        <dbReference type="ChEBI" id="CHEBI:15378"/>
        <dbReference type="ChEBI" id="CHEBI:16042"/>
        <dbReference type="ChEBI" id="CHEBI:17792"/>
        <dbReference type="ChEBI" id="CHEBI:57925"/>
        <dbReference type="ChEBI" id="CHEBI:90779"/>
        <dbReference type="EC" id="2.5.1.18"/>
    </reaction>
</comment>
<dbReference type="EC" id="2.5.1.18" evidence="2"/>
<dbReference type="SFLD" id="SFLDS00019">
    <property type="entry name" value="Glutathione_Transferase_(cytos"/>
    <property type="match status" value="1"/>
</dbReference>
<feature type="domain" description="GST C-terminal" evidence="6">
    <location>
        <begin position="141"/>
        <end position="268"/>
    </location>
</feature>
<dbReference type="InterPro" id="IPR036282">
    <property type="entry name" value="Glutathione-S-Trfase_C_sf"/>
</dbReference>
<evidence type="ECO:0000256" key="1">
    <source>
        <dbReference type="ARBA" id="ARBA00010128"/>
    </source>
</evidence>
<proteinExistence type="inferred from homology"/>
<dbReference type="SUPFAM" id="SSF52833">
    <property type="entry name" value="Thioredoxin-like"/>
    <property type="match status" value="1"/>
</dbReference>
<accession>A0A176VIU9</accession>
<dbReference type="PANTHER" id="PTHR43900:SF3">
    <property type="entry name" value="GLUTATHIONE S-TRANSFERASE RHO"/>
    <property type="match status" value="1"/>
</dbReference>
<dbReference type="SFLD" id="SFLDG00358">
    <property type="entry name" value="Main_(cytGST)"/>
    <property type="match status" value="1"/>
</dbReference>
<dbReference type="GO" id="GO:0009636">
    <property type="term" value="P:response to toxic substance"/>
    <property type="evidence" value="ECO:0007669"/>
    <property type="project" value="UniProtKB-ARBA"/>
</dbReference>
<comment type="similarity">
    <text evidence="1">Belongs to the GST superfamily. Phi family.</text>
</comment>
<gene>
    <name evidence="7" type="ORF">AXG93_1748s1040</name>
</gene>
<dbReference type="AlphaFoldDB" id="A0A176VIU9"/>
<reference evidence="7" key="1">
    <citation type="submission" date="2016-03" db="EMBL/GenBank/DDBJ databases">
        <title>Mechanisms controlling the formation of the plant cell surface in tip-growing cells are functionally conserved among land plants.</title>
        <authorList>
            <person name="Honkanen S."/>
            <person name="Jones V.A."/>
            <person name="Morieri G."/>
            <person name="Champion C."/>
            <person name="Hetherington A.J."/>
            <person name="Kelly S."/>
            <person name="Saint-Marcoux D."/>
            <person name="Proust H."/>
            <person name="Prescott H."/>
            <person name="Dolan L."/>
        </authorList>
    </citation>
    <scope>NUCLEOTIDE SEQUENCE [LARGE SCALE GENOMIC DNA]</scope>
    <source>
        <tissue evidence="7">Whole gametophyte</tissue>
    </source>
</reference>
<dbReference type="FunFam" id="1.20.1050.10:FF:000004">
    <property type="entry name" value="Glutathione S-transferase F2"/>
    <property type="match status" value="1"/>
</dbReference>
<dbReference type="PROSITE" id="PS50404">
    <property type="entry name" value="GST_NTER"/>
    <property type="match status" value="1"/>
</dbReference>
<dbReference type="SUPFAM" id="SSF47616">
    <property type="entry name" value="GST C-terminal domain-like"/>
    <property type="match status" value="1"/>
</dbReference>
<keyword evidence="3" id="KW-0808">Transferase</keyword>
<comment type="caution">
    <text evidence="7">The sequence shown here is derived from an EMBL/GenBank/DDBJ whole genome shotgun (WGS) entry which is preliminary data.</text>
</comment>
<dbReference type="InterPro" id="IPR004046">
    <property type="entry name" value="GST_C"/>
</dbReference>
<protein>
    <recommendedName>
        <fullName evidence="2">glutathione transferase</fullName>
        <ecNumber evidence="2">2.5.1.18</ecNumber>
    </recommendedName>
</protein>
<dbReference type="Pfam" id="PF02798">
    <property type="entry name" value="GST_N"/>
    <property type="match status" value="1"/>
</dbReference>
<feature type="domain" description="GST N-terminal" evidence="5">
    <location>
        <begin position="66"/>
        <end position="134"/>
    </location>
</feature>
<evidence type="ECO:0000259" key="5">
    <source>
        <dbReference type="PROSITE" id="PS50404"/>
    </source>
</evidence>
<dbReference type="Proteomes" id="UP000077202">
    <property type="component" value="Unassembled WGS sequence"/>
</dbReference>